<evidence type="ECO:0000256" key="1">
    <source>
        <dbReference type="SAM" id="MobiDB-lite"/>
    </source>
</evidence>
<keyword evidence="3" id="KW-1185">Reference proteome</keyword>
<dbReference type="InterPro" id="IPR008775">
    <property type="entry name" value="Phytyl_CoA_dOase-like"/>
</dbReference>
<dbReference type="OrthoDB" id="187894at2759"/>
<dbReference type="STRING" id="602072.A0A1R3RPS8"/>
<feature type="region of interest" description="Disordered" evidence="1">
    <location>
        <begin position="410"/>
        <end position="429"/>
    </location>
</feature>
<dbReference type="Gene3D" id="2.60.120.620">
    <property type="entry name" value="q2cbj1_9rhob like domain"/>
    <property type="match status" value="1"/>
</dbReference>
<feature type="compositionally biased region" description="Polar residues" evidence="1">
    <location>
        <begin position="47"/>
        <end position="58"/>
    </location>
</feature>
<evidence type="ECO:0000313" key="3">
    <source>
        <dbReference type="Proteomes" id="UP000188318"/>
    </source>
</evidence>
<dbReference type="AlphaFoldDB" id="A0A1R3RPS8"/>
<accession>A0A1R3RPS8</accession>
<dbReference type="GO" id="GO:0048244">
    <property type="term" value="F:phytanoyl-CoA dioxygenase activity"/>
    <property type="evidence" value="ECO:0007669"/>
    <property type="project" value="InterPro"/>
</dbReference>
<dbReference type="PANTHER" id="PTHR21308">
    <property type="entry name" value="PHYTANOYL-COA ALPHA-HYDROXYLASE"/>
    <property type="match status" value="1"/>
</dbReference>
<organism evidence="2 3">
    <name type="scientific">Aspergillus carbonarius (strain ITEM 5010)</name>
    <dbReference type="NCBI Taxonomy" id="602072"/>
    <lineage>
        <taxon>Eukaryota</taxon>
        <taxon>Fungi</taxon>
        <taxon>Dikarya</taxon>
        <taxon>Ascomycota</taxon>
        <taxon>Pezizomycotina</taxon>
        <taxon>Eurotiomycetes</taxon>
        <taxon>Eurotiomycetidae</taxon>
        <taxon>Eurotiales</taxon>
        <taxon>Aspergillaceae</taxon>
        <taxon>Aspergillus</taxon>
        <taxon>Aspergillus subgen. Circumdati</taxon>
    </lineage>
</organism>
<dbReference type="VEuPathDB" id="FungiDB:ASPCADRAFT_206659"/>
<sequence>MPRGEGRFLTPLLAFPGDLMLSDPGWSIRDCISGQRISIDIRPRPSASPTTRLTSTMGSHDHPSTVPNRLFHLDSIHVEDFQQVCSQTTDPARYPLAAAVEHNIPIYEATTFDPLDPETTPALQSEWHHILASGPGIFVLKGMYHPSRYAATLAATNTAFQHIIDHERQCPLGPKGDHFAASGKNDRIWNSFSKHAFVDPTSFIHYYSNPWLRTVSESWLGPAYRVTAQVNIVKPGGAAQESHRDYHLGFQELDRCAAFPRSVQLASQYLTLQGAVAHSDMPVESGPTRFLPFSQTYEPGYLAWRREEFRAFFKARYVALPLALGDGVFFNPAVFHAAGANGMAESTGFQRRANLLQIGCALGKTMEHVDAVPVVEQCWAEVREMYRRRGRSAELEAWVAAVADGYPFPSNLDRRPPAPSGMAPESEQELVLRGLQEDWDGERIGEALRRLQREGRGHQEV</sequence>
<dbReference type="GO" id="GO:0001561">
    <property type="term" value="P:fatty acid alpha-oxidation"/>
    <property type="evidence" value="ECO:0007669"/>
    <property type="project" value="InterPro"/>
</dbReference>
<dbReference type="SUPFAM" id="SSF51197">
    <property type="entry name" value="Clavaminate synthase-like"/>
    <property type="match status" value="1"/>
</dbReference>
<gene>
    <name evidence="2" type="ORF">ASPCADRAFT_206659</name>
</gene>
<protein>
    <recommendedName>
        <fullName evidence="4">Phytanoyl-CoA dioxygenase family protein</fullName>
    </recommendedName>
</protein>
<dbReference type="Pfam" id="PF05721">
    <property type="entry name" value="PhyH"/>
    <property type="match status" value="1"/>
</dbReference>
<dbReference type="OMA" id="DYHLGFL"/>
<feature type="region of interest" description="Disordered" evidence="1">
    <location>
        <begin position="41"/>
        <end position="64"/>
    </location>
</feature>
<dbReference type="InterPro" id="IPR047128">
    <property type="entry name" value="PhyH"/>
</dbReference>
<evidence type="ECO:0008006" key="4">
    <source>
        <dbReference type="Google" id="ProtNLM"/>
    </source>
</evidence>
<proteinExistence type="predicted"/>
<evidence type="ECO:0000313" key="2">
    <source>
        <dbReference type="EMBL" id="OOF96482.1"/>
    </source>
</evidence>
<reference evidence="3" key="1">
    <citation type="journal article" date="2017" name="Genome Biol.">
        <title>Comparative genomics reveals high biological diversity and specific adaptations in the industrially and medically important fungal genus Aspergillus.</title>
        <authorList>
            <person name="de Vries R.P."/>
            <person name="Riley R."/>
            <person name="Wiebenga A."/>
            <person name="Aguilar-Osorio G."/>
            <person name="Amillis S."/>
            <person name="Uchima C.A."/>
            <person name="Anderluh G."/>
            <person name="Asadollahi M."/>
            <person name="Askin M."/>
            <person name="Barry K."/>
            <person name="Battaglia E."/>
            <person name="Bayram O."/>
            <person name="Benocci T."/>
            <person name="Braus-Stromeyer S.A."/>
            <person name="Caldana C."/>
            <person name="Canovas D."/>
            <person name="Cerqueira G.C."/>
            <person name="Chen F."/>
            <person name="Chen W."/>
            <person name="Choi C."/>
            <person name="Clum A."/>
            <person name="Dos Santos R.A."/>
            <person name="Damasio A.R."/>
            <person name="Diallinas G."/>
            <person name="Emri T."/>
            <person name="Fekete E."/>
            <person name="Flipphi M."/>
            <person name="Freyberg S."/>
            <person name="Gallo A."/>
            <person name="Gournas C."/>
            <person name="Habgood R."/>
            <person name="Hainaut M."/>
            <person name="Harispe M.L."/>
            <person name="Henrissat B."/>
            <person name="Hilden K.S."/>
            <person name="Hope R."/>
            <person name="Hossain A."/>
            <person name="Karabika E."/>
            <person name="Karaffa L."/>
            <person name="Karanyi Z."/>
            <person name="Krasevec N."/>
            <person name="Kuo A."/>
            <person name="Kusch H."/>
            <person name="LaButti K."/>
            <person name="Lagendijk E.L."/>
            <person name="Lapidus A."/>
            <person name="Levasseur A."/>
            <person name="Lindquist E."/>
            <person name="Lipzen A."/>
            <person name="Logrieco A.F."/>
            <person name="MacCabe A."/>
            <person name="Maekelae M.R."/>
            <person name="Malavazi I."/>
            <person name="Melin P."/>
            <person name="Meyer V."/>
            <person name="Mielnichuk N."/>
            <person name="Miskei M."/>
            <person name="Molnar A.P."/>
            <person name="Mule G."/>
            <person name="Ngan C.Y."/>
            <person name="Orejas M."/>
            <person name="Orosz E."/>
            <person name="Ouedraogo J.P."/>
            <person name="Overkamp K.M."/>
            <person name="Park H.-S."/>
            <person name="Perrone G."/>
            <person name="Piumi F."/>
            <person name="Punt P.J."/>
            <person name="Ram A.F."/>
            <person name="Ramon A."/>
            <person name="Rauscher S."/>
            <person name="Record E."/>
            <person name="Riano-Pachon D.M."/>
            <person name="Robert V."/>
            <person name="Roehrig J."/>
            <person name="Ruller R."/>
            <person name="Salamov A."/>
            <person name="Salih N.S."/>
            <person name="Samson R.A."/>
            <person name="Sandor E."/>
            <person name="Sanguinetti M."/>
            <person name="Schuetze T."/>
            <person name="Sepcic K."/>
            <person name="Shelest E."/>
            <person name="Sherlock G."/>
            <person name="Sophianopoulou V."/>
            <person name="Squina F.M."/>
            <person name="Sun H."/>
            <person name="Susca A."/>
            <person name="Todd R.B."/>
            <person name="Tsang A."/>
            <person name="Unkles S.E."/>
            <person name="van de Wiele N."/>
            <person name="van Rossen-Uffink D."/>
            <person name="Oliveira J.V."/>
            <person name="Vesth T.C."/>
            <person name="Visser J."/>
            <person name="Yu J.-H."/>
            <person name="Zhou M."/>
            <person name="Andersen M.R."/>
            <person name="Archer D.B."/>
            <person name="Baker S.E."/>
            <person name="Benoit I."/>
            <person name="Brakhage A.A."/>
            <person name="Braus G.H."/>
            <person name="Fischer R."/>
            <person name="Frisvad J.C."/>
            <person name="Goldman G.H."/>
            <person name="Houbraken J."/>
            <person name="Oakley B."/>
            <person name="Pocsi I."/>
            <person name="Scazzocchio C."/>
            <person name="Seiboth B."/>
            <person name="vanKuyk P.A."/>
            <person name="Wortman J."/>
            <person name="Dyer P.S."/>
            <person name="Grigoriev I.V."/>
        </authorList>
    </citation>
    <scope>NUCLEOTIDE SEQUENCE [LARGE SCALE GENOMIC DNA]</scope>
    <source>
        <strain evidence="3">ITEM 5010</strain>
    </source>
</reference>
<name>A0A1R3RPS8_ASPC5</name>
<dbReference type="EMBL" id="KV907498">
    <property type="protein sequence ID" value="OOF96482.1"/>
    <property type="molecule type" value="Genomic_DNA"/>
</dbReference>
<dbReference type="PANTHER" id="PTHR21308:SF8">
    <property type="entry name" value="PHYTANOYL-COA DIOXYGENASE FAMILY PROTEIN (AFU_ORTHOLOGUE AFUA_2G09620)"/>
    <property type="match status" value="1"/>
</dbReference>
<dbReference type="Proteomes" id="UP000188318">
    <property type="component" value="Unassembled WGS sequence"/>
</dbReference>